<reference evidence="1" key="1">
    <citation type="journal article" date="2023" name="Mol. Phylogenet. Evol.">
        <title>Genome-scale phylogeny and comparative genomics of the fungal order Sordariales.</title>
        <authorList>
            <person name="Hensen N."/>
            <person name="Bonometti L."/>
            <person name="Westerberg I."/>
            <person name="Brannstrom I.O."/>
            <person name="Guillou S."/>
            <person name="Cros-Aarteil S."/>
            <person name="Calhoun S."/>
            <person name="Haridas S."/>
            <person name="Kuo A."/>
            <person name="Mondo S."/>
            <person name="Pangilinan J."/>
            <person name="Riley R."/>
            <person name="LaButti K."/>
            <person name="Andreopoulos B."/>
            <person name="Lipzen A."/>
            <person name="Chen C."/>
            <person name="Yan M."/>
            <person name="Daum C."/>
            <person name="Ng V."/>
            <person name="Clum A."/>
            <person name="Steindorff A."/>
            <person name="Ohm R.A."/>
            <person name="Martin F."/>
            <person name="Silar P."/>
            <person name="Natvig D.O."/>
            <person name="Lalanne C."/>
            <person name="Gautier V."/>
            <person name="Ament-Velasquez S.L."/>
            <person name="Kruys A."/>
            <person name="Hutchinson M.I."/>
            <person name="Powell A.J."/>
            <person name="Barry K."/>
            <person name="Miller A.N."/>
            <person name="Grigoriev I.V."/>
            <person name="Debuchy R."/>
            <person name="Gladieux P."/>
            <person name="Hiltunen Thoren M."/>
            <person name="Johannesson H."/>
        </authorList>
    </citation>
    <scope>NUCLEOTIDE SEQUENCE</scope>
    <source>
        <strain evidence="1">CBS 958.72</strain>
    </source>
</reference>
<name>A0AAE0JW27_9PEZI</name>
<dbReference type="Proteomes" id="UP001287356">
    <property type="component" value="Unassembled WGS sequence"/>
</dbReference>
<comment type="caution">
    <text evidence="1">The sequence shown here is derived from an EMBL/GenBank/DDBJ whole genome shotgun (WGS) entry which is preliminary data.</text>
</comment>
<dbReference type="InterPro" id="IPR025363">
    <property type="entry name" value="DUF4267"/>
</dbReference>
<gene>
    <name evidence="1" type="ORF">B0T24DRAFT_584194</name>
</gene>
<evidence type="ECO:0000313" key="1">
    <source>
        <dbReference type="EMBL" id="KAK3365348.1"/>
    </source>
</evidence>
<proteinExistence type="predicted"/>
<keyword evidence="2" id="KW-1185">Reference proteome</keyword>
<dbReference type="Pfam" id="PF14087">
    <property type="entry name" value="DUF4267"/>
    <property type="match status" value="1"/>
</dbReference>
<accession>A0AAE0JW27</accession>
<protein>
    <submittedName>
        <fullName evidence="1">Uncharacterized protein</fullName>
    </submittedName>
</protein>
<sequence>MFPVWHIHALIQATTMAVGGMWPMWDAQAAMAEFGWPARIASAPAAGPVMVQGQARTTVIGLLVALFYLRREYAAVDTVMAVTGFYVGVVDSYLVWRENDRGLGWAAFRLVASWFSGVCGLRGWTASTAWWCCGRASVVSIETFQE</sequence>
<dbReference type="AlphaFoldDB" id="A0AAE0JW27"/>
<organism evidence="1 2">
    <name type="scientific">Lasiosphaeria ovina</name>
    <dbReference type="NCBI Taxonomy" id="92902"/>
    <lineage>
        <taxon>Eukaryota</taxon>
        <taxon>Fungi</taxon>
        <taxon>Dikarya</taxon>
        <taxon>Ascomycota</taxon>
        <taxon>Pezizomycotina</taxon>
        <taxon>Sordariomycetes</taxon>
        <taxon>Sordariomycetidae</taxon>
        <taxon>Sordariales</taxon>
        <taxon>Lasiosphaeriaceae</taxon>
        <taxon>Lasiosphaeria</taxon>
    </lineage>
</organism>
<evidence type="ECO:0000313" key="2">
    <source>
        <dbReference type="Proteomes" id="UP001287356"/>
    </source>
</evidence>
<reference evidence="1" key="2">
    <citation type="submission" date="2023-06" db="EMBL/GenBank/DDBJ databases">
        <authorList>
            <consortium name="Lawrence Berkeley National Laboratory"/>
            <person name="Haridas S."/>
            <person name="Hensen N."/>
            <person name="Bonometti L."/>
            <person name="Westerberg I."/>
            <person name="Brannstrom I.O."/>
            <person name="Guillou S."/>
            <person name="Cros-Aarteil S."/>
            <person name="Calhoun S."/>
            <person name="Kuo A."/>
            <person name="Mondo S."/>
            <person name="Pangilinan J."/>
            <person name="Riley R."/>
            <person name="Labutti K."/>
            <person name="Andreopoulos B."/>
            <person name="Lipzen A."/>
            <person name="Chen C."/>
            <person name="Yanf M."/>
            <person name="Daum C."/>
            <person name="Ng V."/>
            <person name="Clum A."/>
            <person name="Steindorff A."/>
            <person name="Ohm R."/>
            <person name="Martin F."/>
            <person name="Silar P."/>
            <person name="Natvig D."/>
            <person name="Lalanne C."/>
            <person name="Gautier V."/>
            <person name="Ament-Velasquez S.L."/>
            <person name="Kruys A."/>
            <person name="Hutchinson M.I."/>
            <person name="Powell A.J."/>
            <person name="Barry K."/>
            <person name="Miller A.N."/>
            <person name="Grigoriev I.V."/>
            <person name="Debuchy R."/>
            <person name="Gladieux P."/>
            <person name="Thoren M.H."/>
            <person name="Johannesson H."/>
        </authorList>
    </citation>
    <scope>NUCLEOTIDE SEQUENCE</scope>
    <source>
        <strain evidence="1">CBS 958.72</strain>
    </source>
</reference>
<dbReference type="EMBL" id="JAULSN010000009">
    <property type="protein sequence ID" value="KAK3365348.1"/>
    <property type="molecule type" value="Genomic_DNA"/>
</dbReference>